<dbReference type="EMBL" id="LSMT01001198">
    <property type="protein sequence ID" value="PFX12767.1"/>
    <property type="molecule type" value="Genomic_DNA"/>
</dbReference>
<protein>
    <submittedName>
        <fullName evidence="2">RNA-directed DNA polymerase from mobile element jockey</fullName>
    </submittedName>
</protein>
<dbReference type="InterPro" id="IPR000477">
    <property type="entry name" value="RT_dom"/>
</dbReference>
<dbReference type="CDD" id="cd01650">
    <property type="entry name" value="RT_nLTR_like"/>
    <property type="match status" value="1"/>
</dbReference>
<sequence>MHAPEVPLDAFTPPDGRLPVIDSLMLYEDEVYKVLSNLDPSKASCPDGLPTTVLKACARELTPSLCALFNLSLAEGRLPIEWKDTLVVPVYKKGKKEDVTNYRLINLLCVVSKVLERCILKHFNDFLCPLFDNVQHGFLQGRSTVTQLLAFYHEIGQSLDKGLQSDIVYLDLAKGFDSVSHQGLLLKLSQYGVSGKLLQWFDSYLDGRGQQCLVHGFTYSRSPVPSGAPQGSIPGPLLFLVYVNDLLLVIPNHIALFADDSKCSSVIGGLQDCESLQKDLDSLQGWSDNWHLKFNTCKCEGTRSIVCPEPLFSVLFCVLYICIFQSSQFCKYGEID</sequence>
<evidence type="ECO:0000313" key="2">
    <source>
        <dbReference type="EMBL" id="PFX12767.1"/>
    </source>
</evidence>
<accession>A0A2B4R8S7</accession>
<dbReference type="PROSITE" id="PS50878">
    <property type="entry name" value="RT_POL"/>
    <property type="match status" value="1"/>
</dbReference>
<reference evidence="3" key="1">
    <citation type="journal article" date="2017" name="bioRxiv">
        <title>Comparative analysis of the genomes of Stylophora pistillata and Acropora digitifera provides evidence for extensive differences between species of corals.</title>
        <authorList>
            <person name="Voolstra C.R."/>
            <person name="Li Y."/>
            <person name="Liew Y.J."/>
            <person name="Baumgarten S."/>
            <person name="Zoccola D."/>
            <person name="Flot J.-F."/>
            <person name="Tambutte S."/>
            <person name="Allemand D."/>
            <person name="Aranda M."/>
        </authorList>
    </citation>
    <scope>NUCLEOTIDE SEQUENCE [LARGE SCALE GENOMIC DNA]</scope>
</reference>
<evidence type="ECO:0000259" key="1">
    <source>
        <dbReference type="PROSITE" id="PS50878"/>
    </source>
</evidence>
<dbReference type="SUPFAM" id="SSF56672">
    <property type="entry name" value="DNA/RNA polymerases"/>
    <property type="match status" value="1"/>
</dbReference>
<keyword evidence="2" id="KW-0695">RNA-directed DNA polymerase</keyword>
<proteinExistence type="predicted"/>
<keyword evidence="2" id="KW-0808">Transferase</keyword>
<dbReference type="Proteomes" id="UP000225706">
    <property type="component" value="Unassembled WGS sequence"/>
</dbReference>
<dbReference type="PANTHER" id="PTHR33332">
    <property type="entry name" value="REVERSE TRANSCRIPTASE DOMAIN-CONTAINING PROTEIN"/>
    <property type="match status" value="1"/>
</dbReference>
<dbReference type="Pfam" id="PF00078">
    <property type="entry name" value="RVT_1"/>
    <property type="match status" value="1"/>
</dbReference>
<name>A0A2B4R8S7_STYPI</name>
<feature type="domain" description="Reverse transcriptase" evidence="1">
    <location>
        <begin position="71"/>
        <end position="319"/>
    </location>
</feature>
<comment type="caution">
    <text evidence="2">The sequence shown here is derived from an EMBL/GenBank/DDBJ whole genome shotgun (WGS) entry which is preliminary data.</text>
</comment>
<evidence type="ECO:0000313" key="3">
    <source>
        <dbReference type="Proteomes" id="UP000225706"/>
    </source>
</evidence>
<gene>
    <name evidence="2" type="primary">pol</name>
    <name evidence="2" type="ORF">AWC38_SpisGene23221</name>
</gene>
<dbReference type="InterPro" id="IPR043502">
    <property type="entry name" value="DNA/RNA_pol_sf"/>
</dbReference>
<dbReference type="GO" id="GO:0003964">
    <property type="term" value="F:RNA-directed DNA polymerase activity"/>
    <property type="evidence" value="ECO:0007669"/>
    <property type="project" value="UniProtKB-KW"/>
</dbReference>
<dbReference type="AlphaFoldDB" id="A0A2B4R8S7"/>
<organism evidence="2 3">
    <name type="scientific">Stylophora pistillata</name>
    <name type="common">Smooth cauliflower coral</name>
    <dbReference type="NCBI Taxonomy" id="50429"/>
    <lineage>
        <taxon>Eukaryota</taxon>
        <taxon>Metazoa</taxon>
        <taxon>Cnidaria</taxon>
        <taxon>Anthozoa</taxon>
        <taxon>Hexacorallia</taxon>
        <taxon>Scleractinia</taxon>
        <taxon>Astrocoeniina</taxon>
        <taxon>Pocilloporidae</taxon>
        <taxon>Stylophora</taxon>
    </lineage>
</organism>
<keyword evidence="3" id="KW-1185">Reference proteome</keyword>
<keyword evidence="2" id="KW-0548">Nucleotidyltransferase</keyword>